<dbReference type="InterPro" id="IPR032053">
    <property type="entry name" value="Ribosomal_mS34"/>
</dbReference>
<dbReference type="EMBL" id="PQFF01000495">
    <property type="protein sequence ID" value="RHZ47137.1"/>
    <property type="molecule type" value="Genomic_DNA"/>
</dbReference>
<organism evidence="1 2">
    <name type="scientific">Diversispora epigaea</name>
    <dbReference type="NCBI Taxonomy" id="1348612"/>
    <lineage>
        <taxon>Eukaryota</taxon>
        <taxon>Fungi</taxon>
        <taxon>Fungi incertae sedis</taxon>
        <taxon>Mucoromycota</taxon>
        <taxon>Glomeromycotina</taxon>
        <taxon>Glomeromycetes</taxon>
        <taxon>Diversisporales</taxon>
        <taxon>Diversisporaceae</taxon>
        <taxon>Diversispora</taxon>
    </lineage>
</organism>
<accession>A0A397G992</accession>
<dbReference type="PANTHER" id="PTHR35316">
    <property type="entry name" value="28S RIBOSOMAL S34 PROTEIN"/>
    <property type="match status" value="1"/>
</dbReference>
<sequence length="117" mass="13752">MTNIARNLLIRDKIPTIVSAKKPKQLFEILNVYPDYGVGLKVAPNHWIDKGITECYYEVTNVKLKMKDITHGKAFGIKVWKGKILNEGKPERIRGTYKWSWKLWPIKKREERIISWA</sequence>
<reference evidence="1 2" key="1">
    <citation type="submission" date="2018-08" db="EMBL/GenBank/DDBJ databases">
        <title>Genome and evolution of the arbuscular mycorrhizal fungus Diversispora epigaea (formerly Glomus versiforme) and its bacterial endosymbionts.</title>
        <authorList>
            <person name="Sun X."/>
            <person name="Fei Z."/>
            <person name="Harrison M."/>
        </authorList>
    </citation>
    <scope>NUCLEOTIDE SEQUENCE [LARGE SCALE GENOMIC DNA]</scope>
    <source>
        <strain evidence="1 2">IT104</strain>
    </source>
</reference>
<evidence type="ECO:0000313" key="1">
    <source>
        <dbReference type="EMBL" id="RHZ47137.1"/>
    </source>
</evidence>
<protein>
    <submittedName>
        <fullName evidence="1">Uncharacterized protein</fullName>
    </submittedName>
</protein>
<evidence type="ECO:0000313" key="2">
    <source>
        <dbReference type="Proteomes" id="UP000266861"/>
    </source>
</evidence>
<comment type="caution">
    <text evidence="1">The sequence shown here is derived from an EMBL/GenBank/DDBJ whole genome shotgun (WGS) entry which is preliminary data.</text>
</comment>
<dbReference type="GO" id="GO:0003735">
    <property type="term" value="F:structural constituent of ribosome"/>
    <property type="evidence" value="ECO:0007669"/>
    <property type="project" value="InterPro"/>
</dbReference>
<name>A0A397G992_9GLOM</name>
<gene>
    <name evidence="1" type="ORF">Glove_590g13</name>
</gene>
<dbReference type="Proteomes" id="UP000266861">
    <property type="component" value="Unassembled WGS sequence"/>
</dbReference>
<dbReference type="GO" id="GO:0005739">
    <property type="term" value="C:mitochondrion"/>
    <property type="evidence" value="ECO:0007669"/>
    <property type="project" value="InterPro"/>
</dbReference>
<dbReference type="OrthoDB" id="16434at2759"/>
<keyword evidence="2" id="KW-1185">Reference proteome</keyword>
<dbReference type="AlphaFoldDB" id="A0A397G992"/>
<proteinExistence type="predicted"/>
<dbReference type="Pfam" id="PF16053">
    <property type="entry name" value="MRP-S34"/>
    <property type="match status" value="1"/>
</dbReference>
<dbReference type="PANTHER" id="PTHR35316:SF1">
    <property type="entry name" value="28S RIBOSOMAL S34 PROTEIN"/>
    <property type="match status" value="1"/>
</dbReference>